<feature type="region of interest" description="Disordered" evidence="1">
    <location>
        <begin position="44"/>
        <end position="83"/>
    </location>
</feature>
<keyword evidence="2" id="KW-0812">Transmembrane</keyword>
<feature type="compositionally biased region" description="Polar residues" evidence="1">
    <location>
        <begin position="56"/>
        <end position="79"/>
    </location>
</feature>
<accession>A0A8H7VJK7</accession>
<evidence type="ECO:0000256" key="2">
    <source>
        <dbReference type="SAM" id="Phobius"/>
    </source>
</evidence>
<protein>
    <recommendedName>
        <fullName evidence="5">Peroxisome biogenesis protein 22</fullName>
    </recommendedName>
</protein>
<evidence type="ECO:0000313" key="3">
    <source>
        <dbReference type="EMBL" id="KAG2225246.1"/>
    </source>
</evidence>
<gene>
    <name evidence="3" type="ORF">INT45_001469</name>
</gene>
<dbReference type="Pfam" id="PF22978">
    <property type="entry name" value="HAD_Pex22"/>
    <property type="match status" value="1"/>
</dbReference>
<sequence length="269" mass="30146">MASNSIVQKQTSLLPRWVLRLLGYSSLAAALISLIVYWYKRFPPSSSTRRSNRPSQGGNQQSRSTAGPSTANNSSTNGWGSRLLGNAASSKKKRALTLSLKNTVLWNPSSDVDTPNHAFHENAAIALNRLTQLYDVYLIIHVSSDDEKDQINRLLQNAGLLENNVLDSRKILWCSTEEGKIHMIRHIEPVVHIEGGWELDDGEDIVRKLRPFVSRLIWVITRRRRSSFNQARLKESDQGIMGANVELAEKLLETTIGKELGFSVIEEDA</sequence>
<keyword evidence="2" id="KW-1133">Transmembrane helix</keyword>
<dbReference type="PANTHER" id="PTHR34126:SF1">
    <property type="entry name" value="PEROXISOME BIOGENESIS PROTEIN 22"/>
    <property type="match status" value="1"/>
</dbReference>
<evidence type="ECO:0008006" key="5">
    <source>
        <dbReference type="Google" id="ProtNLM"/>
    </source>
</evidence>
<evidence type="ECO:0000313" key="4">
    <source>
        <dbReference type="Proteomes" id="UP000646827"/>
    </source>
</evidence>
<dbReference type="GO" id="GO:0007031">
    <property type="term" value="P:peroxisome organization"/>
    <property type="evidence" value="ECO:0007669"/>
    <property type="project" value="InterPro"/>
</dbReference>
<reference evidence="3 4" key="1">
    <citation type="submission" date="2020-12" db="EMBL/GenBank/DDBJ databases">
        <title>Metabolic potential, ecology and presence of endohyphal bacteria is reflected in genomic diversity of Mucoromycotina.</title>
        <authorList>
            <person name="Muszewska A."/>
            <person name="Okrasinska A."/>
            <person name="Steczkiewicz K."/>
            <person name="Drgas O."/>
            <person name="Orlowska M."/>
            <person name="Perlinska-Lenart U."/>
            <person name="Aleksandrzak-Piekarczyk T."/>
            <person name="Szatraj K."/>
            <person name="Zielenkiewicz U."/>
            <person name="Pilsyk S."/>
            <person name="Malc E."/>
            <person name="Mieczkowski P."/>
            <person name="Kruszewska J.S."/>
            <person name="Biernat P."/>
            <person name="Pawlowska J."/>
        </authorList>
    </citation>
    <scope>NUCLEOTIDE SEQUENCE [LARGE SCALE GENOMIC DNA]</scope>
    <source>
        <strain evidence="3 4">CBS 142.35</strain>
    </source>
</reference>
<feature type="transmembrane region" description="Helical" evidence="2">
    <location>
        <begin position="21"/>
        <end position="39"/>
    </location>
</feature>
<keyword evidence="2" id="KW-0472">Membrane</keyword>
<dbReference type="Proteomes" id="UP000646827">
    <property type="component" value="Unassembled WGS sequence"/>
</dbReference>
<dbReference type="PANTHER" id="PTHR34126">
    <property type="entry name" value="PEROXISOME BIOGENESIS PROTEIN 22"/>
    <property type="match status" value="1"/>
</dbReference>
<dbReference type="OrthoDB" id="77656at2759"/>
<dbReference type="EMBL" id="JAEPRB010000030">
    <property type="protein sequence ID" value="KAG2225246.1"/>
    <property type="molecule type" value="Genomic_DNA"/>
</dbReference>
<keyword evidence="4" id="KW-1185">Reference proteome</keyword>
<evidence type="ECO:0000256" key="1">
    <source>
        <dbReference type="SAM" id="MobiDB-lite"/>
    </source>
</evidence>
<dbReference type="InterPro" id="IPR037485">
    <property type="entry name" value="PEX22"/>
</dbReference>
<name>A0A8H7VJK7_9FUNG</name>
<comment type="caution">
    <text evidence="3">The sequence shown here is derived from an EMBL/GenBank/DDBJ whole genome shotgun (WGS) entry which is preliminary data.</text>
</comment>
<proteinExistence type="predicted"/>
<dbReference type="AlphaFoldDB" id="A0A8H7VJK7"/>
<feature type="compositionally biased region" description="Low complexity" evidence="1">
    <location>
        <begin position="44"/>
        <end position="55"/>
    </location>
</feature>
<organism evidence="3 4">
    <name type="scientific">Circinella minor</name>
    <dbReference type="NCBI Taxonomy" id="1195481"/>
    <lineage>
        <taxon>Eukaryota</taxon>
        <taxon>Fungi</taxon>
        <taxon>Fungi incertae sedis</taxon>
        <taxon>Mucoromycota</taxon>
        <taxon>Mucoromycotina</taxon>
        <taxon>Mucoromycetes</taxon>
        <taxon>Mucorales</taxon>
        <taxon>Lichtheimiaceae</taxon>
        <taxon>Circinella</taxon>
    </lineage>
</organism>